<accession>A0A2V0P4M8</accession>
<proteinExistence type="predicted"/>
<feature type="compositionally biased region" description="Basic and acidic residues" evidence="1">
    <location>
        <begin position="144"/>
        <end position="159"/>
    </location>
</feature>
<keyword evidence="4" id="KW-1185">Reference proteome</keyword>
<evidence type="ECO:0000313" key="4">
    <source>
        <dbReference type="Proteomes" id="UP000247498"/>
    </source>
</evidence>
<feature type="compositionally biased region" description="Gly residues" evidence="1">
    <location>
        <begin position="167"/>
        <end position="178"/>
    </location>
</feature>
<evidence type="ECO:0000256" key="1">
    <source>
        <dbReference type="SAM" id="MobiDB-lite"/>
    </source>
</evidence>
<dbReference type="InParanoid" id="A0A2V0P4M8"/>
<feature type="chain" id="PRO_5016019932" evidence="2">
    <location>
        <begin position="21"/>
        <end position="194"/>
    </location>
</feature>
<feature type="signal peptide" evidence="2">
    <location>
        <begin position="1"/>
        <end position="20"/>
    </location>
</feature>
<evidence type="ECO:0000256" key="2">
    <source>
        <dbReference type="SAM" id="SignalP"/>
    </source>
</evidence>
<dbReference type="AlphaFoldDB" id="A0A2V0P4M8"/>
<organism evidence="3 4">
    <name type="scientific">Raphidocelis subcapitata</name>
    <dbReference type="NCBI Taxonomy" id="307507"/>
    <lineage>
        <taxon>Eukaryota</taxon>
        <taxon>Viridiplantae</taxon>
        <taxon>Chlorophyta</taxon>
        <taxon>core chlorophytes</taxon>
        <taxon>Chlorophyceae</taxon>
        <taxon>CS clade</taxon>
        <taxon>Sphaeropleales</taxon>
        <taxon>Selenastraceae</taxon>
        <taxon>Raphidocelis</taxon>
    </lineage>
</organism>
<sequence>MMMLLTIALALAAAAAAAAAAQTEPAARPLAGRTLLQTRRGAFGGGVDPGTAPGTVAAAASAAAAAGQQAVSPMSAPIMLPPRRLLSPFTASRAPALQPEARLAGGARGAPPAPTRALRFLRAAAAADGGGASPEPSRGLLRSGKVDVGDAPPEYRDQITRMLPRQSGGGGGGGGDGSAGRDEVTLSEVRDSGR</sequence>
<name>A0A2V0P4M8_9CHLO</name>
<feature type="region of interest" description="Disordered" evidence="1">
    <location>
        <begin position="127"/>
        <end position="194"/>
    </location>
</feature>
<protein>
    <submittedName>
        <fullName evidence="3">Uncharacterized protein</fullName>
    </submittedName>
</protein>
<dbReference type="EMBL" id="BDRX01000035">
    <property type="protein sequence ID" value="GBF92813.1"/>
    <property type="molecule type" value="Genomic_DNA"/>
</dbReference>
<evidence type="ECO:0000313" key="3">
    <source>
        <dbReference type="EMBL" id="GBF92813.1"/>
    </source>
</evidence>
<gene>
    <name evidence="3" type="ORF">Rsub_05432</name>
</gene>
<comment type="caution">
    <text evidence="3">The sequence shown here is derived from an EMBL/GenBank/DDBJ whole genome shotgun (WGS) entry which is preliminary data.</text>
</comment>
<dbReference type="Proteomes" id="UP000247498">
    <property type="component" value="Unassembled WGS sequence"/>
</dbReference>
<feature type="compositionally biased region" description="Basic and acidic residues" evidence="1">
    <location>
        <begin position="179"/>
        <end position="194"/>
    </location>
</feature>
<reference evidence="3 4" key="1">
    <citation type="journal article" date="2018" name="Sci. Rep.">
        <title>Raphidocelis subcapitata (=Pseudokirchneriella subcapitata) provides an insight into genome evolution and environmental adaptations in the Sphaeropleales.</title>
        <authorList>
            <person name="Suzuki S."/>
            <person name="Yamaguchi H."/>
            <person name="Nakajima N."/>
            <person name="Kawachi M."/>
        </authorList>
    </citation>
    <scope>NUCLEOTIDE SEQUENCE [LARGE SCALE GENOMIC DNA]</scope>
    <source>
        <strain evidence="3 4">NIES-35</strain>
    </source>
</reference>
<keyword evidence="2" id="KW-0732">Signal</keyword>